<sequence>MGREPDPESAPDLVGRTLVDAVENLVSLWFSAVEETSPRLPPRHIRALRAVRRRPALNVTALAEHLRVGLPTASRLCDRLENAGLLRRCVDPGDRREVHLEVTAQGRTFLGDVTERLSLRLATAFDGVPPAQRAPLEQALRVFHEGGFPGAPETAPEPGADAGPEH</sequence>
<dbReference type="GO" id="GO:0003700">
    <property type="term" value="F:DNA-binding transcription factor activity"/>
    <property type="evidence" value="ECO:0007669"/>
    <property type="project" value="InterPro"/>
</dbReference>
<dbReference type="InterPro" id="IPR039422">
    <property type="entry name" value="MarR/SlyA-like"/>
</dbReference>
<dbReference type="PANTHER" id="PTHR33164:SF103">
    <property type="entry name" value="REGULATORY PROTEIN MARR"/>
    <property type="match status" value="1"/>
</dbReference>
<feature type="compositionally biased region" description="Low complexity" evidence="4">
    <location>
        <begin position="150"/>
        <end position="166"/>
    </location>
</feature>
<dbReference type="Gene3D" id="1.10.10.10">
    <property type="entry name" value="Winged helix-like DNA-binding domain superfamily/Winged helix DNA-binding domain"/>
    <property type="match status" value="1"/>
</dbReference>
<dbReference type="PANTHER" id="PTHR33164">
    <property type="entry name" value="TRANSCRIPTIONAL REGULATOR, MARR FAMILY"/>
    <property type="match status" value="1"/>
</dbReference>
<dbReference type="InterPro" id="IPR036388">
    <property type="entry name" value="WH-like_DNA-bd_sf"/>
</dbReference>
<gene>
    <name evidence="6" type="ORF">OG477_39615</name>
</gene>
<dbReference type="SUPFAM" id="SSF46785">
    <property type="entry name" value="Winged helix' DNA-binding domain"/>
    <property type="match status" value="1"/>
</dbReference>
<evidence type="ECO:0000259" key="5">
    <source>
        <dbReference type="PROSITE" id="PS50995"/>
    </source>
</evidence>
<dbReference type="GO" id="GO:0006950">
    <property type="term" value="P:response to stress"/>
    <property type="evidence" value="ECO:0007669"/>
    <property type="project" value="TreeGrafter"/>
</dbReference>
<evidence type="ECO:0000256" key="3">
    <source>
        <dbReference type="ARBA" id="ARBA00023163"/>
    </source>
</evidence>
<name>A0AAU1I7W8_9ACTN</name>
<reference evidence="6" key="1">
    <citation type="submission" date="2022-10" db="EMBL/GenBank/DDBJ databases">
        <title>The complete genomes of actinobacterial strains from the NBC collection.</title>
        <authorList>
            <person name="Joergensen T.S."/>
            <person name="Alvarez Arevalo M."/>
            <person name="Sterndorff E.B."/>
            <person name="Faurdal D."/>
            <person name="Vuksanovic O."/>
            <person name="Mourched A.-S."/>
            <person name="Charusanti P."/>
            <person name="Shaw S."/>
            <person name="Blin K."/>
            <person name="Weber T."/>
        </authorList>
    </citation>
    <scope>NUCLEOTIDE SEQUENCE</scope>
    <source>
        <strain evidence="6">NBC 00180</strain>
    </source>
</reference>
<dbReference type="GO" id="GO:0003677">
    <property type="term" value="F:DNA binding"/>
    <property type="evidence" value="ECO:0007669"/>
    <property type="project" value="UniProtKB-KW"/>
</dbReference>
<accession>A0AAU1I7W8</accession>
<feature type="region of interest" description="Disordered" evidence="4">
    <location>
        <begin position="146"/>
        <end position="166"/>
    </location>
</feature>
<keyword evidence="2" id="KW-0238">DNA-binding</keyword>
<evidence type="ECO:0000313" key="6">
    <source>
        <dbReference type="EMBL" id="WTP91082.1"/>
    </source>
</evidence>
<evidence type="ECO:0000256" key="1">
    <source>
        <dbReference type="ARBA" id="ARBA00023015"/>
    </source>
</evidence>
<evidence type="ECO:0000256" key="4">
    <source>
        <dbReference type="SAM" id="MobiDB-lite"/>
    </source>
</evidence>
<dbReference type="PROSITE" id="PS01117">
    <property type="entry name" value="HTH_MARR_1"/>
    <property type="match status" value="1"/>
</dbReference>
<dbReference type="EMBL" id="CP108140">
    <property type="protein sequence ID" value="WTP91082.1"/>
    <property type="molecule type" value="Genomic_DNA"/>
</dbReference>
<organism evidence="6">
    <name type="scientific">Streptomyces sp. NBC_00180</name>
    <dbReference type="NCBI Taxonomy" id="2903632"/>
    <lineage>
        <taxon>Bacteria</taxon>
        <taxon>Bacillati</taxon>
        <taxon>Actinomycetota</taxon>
        <taxon>Actinomycetes</taxon>
        <taxon>Kitasatosporales</taxon>
        <taxon>Streptomycetaceae</taxon>
        <taxon>Streptomyces</taxon>
    </lineage>
</organism>
<dbReference type="Pfam" id="PF12802">
    <property type="entry name" value="MarR_2"/>
    <property type="match status" value="1"/>
</dbReference>
<dbReference type="SMART" id="SM00347">
    <property type="entry name" value="HTH_MARR"/>
    <property type="match status" value="1"/>
</dbReference>
<proteinExistence type="predicted"/>
<evidence type="ECO:0000256" key="2">
    <source>
        <dbReference type="ARBA" id="ARBA00023125"/>
    </source>
</evidence>
<keyword evidence="3" id="KW-0804">Transcription</keyword>
<dbReference type="PROSITE" id="PS50995">
    <property type="entry name" value="HTH_MARR_2"/>
    <property type="match status" value="1"/>
</dbReference>
<dbReference type="AlphaFoldDB" id="A0AAU1I7W8"/>
<protein>
    <submittedName>
        <fullName evidence="6">MarR family winged helix-turn-helix transcriptional regulator</fullName>
    </submittedName>
</protein>
<feature type="domain" description="HTH marR-type" evidence="5">
    <location>
        <begin position="11"/>
        <end position="145"/>
    </location>
</feature>
<dbReference type="InterPro" id="IPR023187">
    <property type="entry name" value="Tscrpt_reg_MarR-type_CS"/>
</dbReference>
<keyword evidence="1" id="KW-0805">Transcription regulation</keyword>
<dbReference type="InterPro" id="IPR036390">
    <property type="entry name" value="WH_DNA-bd_sf"/>
</dbReference>
<dbReference type="PRINTS" id="PR00598">
    <property type="entry name" value="HTHMARR"/>
</dbReference>
<dbReference type="InterPro" id="IPR000835">
    <property type="entry name" value="HTH_MarR-typ"/>
</dbReference>